<keyword evidence="2" id="KW-1185">Reference proteome</keyword>
<dbReference type="EMBL" id="MU267642">
    <property type="protein sequence ID" value="KAH7912856.1"/>
    <property type="molecule type" value="Genomic_DNA"/>
</dbReference>
<sequence>MLIRLSPASSHPTVLYRVTFPTHVPNLPVPPAWSAQLHLITSILHFQAPANIHVLDQSAWLVVVIDEVHFDLPSRVIDVNFIDGSSMTLEIVTWRRIVVREADVLLGALSAAPTKFSPLPDLLNQPGTKNSAPFFSLSSRKSLIPRPLPPAPPPTPTVPPLTPLPQLPQVPIPPRPDPHRLRQRARATLVDAWRLHVLSSLGEQAPSAGYAEWAIHSFERRLRSEVRAFKVAEHAKNGPRREGRKALDLGERPQGPERRWRSPSPFPERVDQSTGADEWGVRRSCDSDVELDAFEFELAGESLLDEKFGVDAIDFDDFLGFRDDSYVFGSEDEADGLDQGAHRGLDALLEAETEDDGDDSEESEELRTPEEGEILPLPCPPTLSNLTGATDASSYVARTPSSRPRARPPVSSSSRRGGASGPQESAESSSFRPADHQFHGAIATSASQRTHVPTHLAQLATRLRDALVIVRSRACQEGWAVIRCSHPGHVMDESEKLLENKARRRAWSAGIQIAESGVRKVNRITFTTEKVRVWDGSLPTPLFRDGGPIVPPGLALPAKMRVLTPITPPGLNLGRPMRSSPLARFVYTAADLKAECDLDENWRYGTLGLCHANGQHASRRPVRMSVTVHQESRNMELFPVSEEPELYEDEIANQSFYDHEHMRVHFPADTPSSPTSDADEQDDDPFFYSPFRTRTRTTSMYAQGSTSLPTLPMFRPSTPPPSYQATVHGNAVAPKLDASALLFQPLSSFRTQPPSEPRPPLVSNPPFIPAARARANSLPSSAQCQDLSQVYAAPPPSSPPGTNTCVTSAPSTPTYAHVHTPVPMCPQKSIESKKKEAEMVFKHGNEEFTLGIEVALGRAEEGRAVPVGW</sequence>
<gene>
    <name evidence="1" type="ORF">BJ138DRAFT_1111966</name>
</gene>
<comment type="caution">
    <text evidence="1">The sequence shown here is derived from an EMBL/GenBank/DDBJ whole genome shotgun (WGS) entry which is preliminary data.</text>
</comment>
<accession>A0ACB8AIV4</accession>
<dbReference type="Proteomes" id="UP000790377">
    <property type="component" value="Unassembled WGS sequence"/>
</dbReference>
<organism evidence="1 2">
    <name type="scientific">Hygrophoropsis aurantiaca</name>
    <dbReference type="NCBI Taxonomy" id="72124"/>
    <lineage>
        <taxon>Eukaryota</taxon>
        <taxon>Fungi</taxon>
        <taxon>Dikarya</taxon>
        <taxon>Basidiomycota</taxon>
        <taxon>Agaricomycotina</taxon>
        <taxon>Agaricomycetes</taxon>
        <taxon>Agaricomycetidae</taxon>
        <taxon>Boletales</taxon>
        <taxon>Coniophorineae</taxon>
        <taxon>Hygrophoropsidaceae</taxon>
        <taxon>Hygrophoropsis</taxon>
    </lineage>
</organism>
<evidence type="ECO:0000313" key="2">
    <source>
        <dbReference type="Proteomes" id="UP000790377"/>
    </source>
</evidence>
<protein>
    <submittedName>
        <fullName evidence="1">Uncharacterized protein</fullName>
    </submittedName>
</protein>
<proteinExistence type="predicted"/>
<name>A0ACB8AIV4_9AGAM</name>
<evidence type="ECO:0000313" key="1">
    <source>
        <dbReference type="EMBL" id="KAH7912856.1"/>
    </source>
</evidence>
<reference evidence="1" key="1">
    <citation type="journal article" date="2021" name="New Phytol.">
        <title>Evolutionary innovations through gain and loss of genes in the ectomycorrhizal Boletales.</title>
        <authorList>
            <person name="Wu G."/>
            <person name="Miyauchi S."/>
            <person name="Morin E."/>
            <person name="Kuo A."/>
            <person name="Drula E."/>
            <person name="Varga T."/>
            <person name="Kohler A."/>
            <person name="Feng B."/>
            <person name="Cao Y."/>
            <person name="Lipzen A."/>
            <person name="Daum C."/>
            <person name="Hundley H."/>
            <person name="Pangilinan J."/>
            <person name="Johnson J."/>
            <person name="Barry K."/>
            <person name="LaButti K."/>
            <person name="Ng V."/>
            <person name="Ahrendt S."/>
            <person name="Min B."/>
            <person name="Choi I.G."/>
            <person name="Park H."/>
            <person name="Plett J.M."/>
            <person name="Magnuson J."/>
            <person name="Spatafora J.W."/>
            <person name="Nagy L.G."/>
            <person name="Henrissat B."/>
            <person name="Grigoriev I.V."/>
            <person name="Yang Z.L."/>
            <person name="Xu J."/>
            <person name="Martin F.M."/>
        </authorList>
    </citation>
    <scope>NUCLEOTIDE SEQUENCE</scope>
    <source>
        <strain evidence="1">ATCC 28755</strain>
    </source>
</reference>